<dbReference type="GO" id="GO:0009977">
    <property type="term" value="F:proton motive force dependent protein transmembrane transporter activity"/>
    <property type="evidence" value="ECO:0007669"/>
    <property type="project" value="TreeGrafter"/>
</dbReference>
<dbReference type="GeneID" id="63062128"/>
<keyword evidence="3 6" id="KW-0812">Transmembrane</keyword>
<evidence type="ECO:0000256" key="5">
    <source>
        <dbReference type="ARBA" id="ARBA00023136"/>
    </source>
</evidence>
<feature type="transmembrane region" description="Helical" evidence="6">
    <location>
        <begin position="12"/>
        <end position="31"/>
    </location>
</feature>
<protein>
    <submittedName>
        <fullName evidence="7">Sec-independent protein translocase protein</fullName>
    </submittedName>
</protein>
<evidence type="ECO:0000256" key="4">
    <source>
        <dbReference type="ARBA" id="ARBA00022989"/>
    </source>
</evidence>
<name>A0A7H0WB77_9RHOD</name>
<proteinExistence type="inferred from homology"/>
<evidence type="ECO:0000256" key="6">
    <source>
        <dbReference type="SAM" id="Phobius"/>
    </source>
</evidence>
<dbReference type="AlphaFoldDB" id="A0A7H0WB77"/>
<dbReference type="PANTHER" id="PTHR30371:SF0">
    <property type="entry name" value="SEC-INDEPENDENT PROTEIN TRANSLOCASE PROTEIN TATC, CHLOROPLASTIC-RELATED"/>
    <property type="match status" value="1"/>
</dbReference>
<keyword evidence="5 6" id="KW-0472">Membrane</keyword>
<sequence>METPFRAYLNEVRWRALYFALAAATSFYVSFTYRNTFLVGLALPLVQDQQRLIATSVSEIFSAHIFTCVNLSVLFCFPLAAHHTYSFLSNAWRASERSEFKGFLLMNTLTFVFSLYVTHYFTIPLIWDFFSNFQVNSPGLGLKIQNEVKVHSYVTWVTTTLFISANLALLPLWILTVVRDLSSTTVLRGLRKYFFTVSMVLGTMLSTPDVITQLTITLWLIASYECSLLYAINKGV</sequence>
<evidence type="ECO:0000256" key="1">
    <source>
        <dbReference type="ARBA" id="ARBA00004141"/>
    </source>
</evidence>
<dbReference type="InterPro" id="IPR002033">
    <property type="entry name" value="TatC"/>
</dbReference>
<dbReference type="RefSeq" id="YP_010007639.1">
    <property type="nucleotide sequence ID" value="NC_053319.1"/>
</dbReference>
<feature type="transmembrane region" description="Helical" evidence="6">
    <location>
        <begin position="153"/>
        <end position="178"/>
    </location>
</feature>
<feature type="transmembrane region" description="Helical" evidence="6">
    <location>
        <begin position="190"/>
        <end position="208"/>
    </location>
</feature>
<evidence type="ECO:0000256" key="2">
    <source>
        <dbReference type="ARBA" id="ARBA00008882"/>
    </source>
</evidence>
<dbReference type="PANTHER" id="PTHR30371">
    <property type="entry name" value="SEC-INDEPENDENT PROTEIN TRANSLOCASE PROTEIN TATC"/>
    <property type="match status" value="1"/>
</dbReference>
<dbReference type="GO" id="GO:0043953">
    <property type="term" value="P:protein transport by the Tat complex"/>
    <property type="evidence" value="ECO:0007669"/>
    <property type="project" value="TreeGrafter"/>
</dbReference>
<keyword evidence="7" id="KW-0496">Mitochondrion</keyword>
<dbReference type="GO" id="GO:0065002">
    <property type="term" value="P:intracellular protein transmembrane transport"/>
    <property type="evidence" value="ECO:0007669"/>
    <property type="project" value="TreeGrafter"/>
</dbReference>
<accession>A0A7H0WB77</accession>
<gene>
    <name evidence="7" type="primary">tatC</name>
    <name evidence="7" type="ORF">CDCH_SybilCave_034</name>
</gene>
<feature type="transmembrane region" description="Helical" evidence="6">
    <location>
        <begin position="214"/>
        <end position="232"/>
    </location>
</feature>
<comment type="similarity">
    <text evidence="2">Belongs to the TatC family.</text>
</comment>
<dbReference type="GO" id="GO:0033281">
    <property type="term" value="C:TAT protein transport complex"/>
    <property type="evidence" value="ECO:0007669"/>
    <property type="project" value="TreeGrafter"/>
</dbReference>
<dbReference type="Pfam" id="PF00902">
    <property type="entry name" value="TatC"/>
    <property type="match status" value="1"/>
</dbReference>
<dbReference type="EMBL" id="MT270117">
    <property type="protein sequence ID" value="QNR39806.1"/>
    <property type="molecule type" value="Genomic_DNA"/>
</dbReference>
<organism evidence="7">
    <name type="scientific">Cavernulicola chilensis</name>
    <dbReference type="NCBI Taxonomy" id="3028028"/>
    <lineage>
        <taxon>Eukaryota</taxon>
        <taxon>Rhodophyta</taxon>
        <taxon>Bangiophyceae</taxon>
        <taxon>Cavernulicolales</taxon>
        <taxon>Cavernulicolaceae</taxon>
        <taxon>Cavernulicola</taxon>
    </lineage>
</organism>
<evidence type="ECO:0000256" key="3">
    <source>
        <dbReference type="ARBA" id="ARBA00022692"/>
    </source>
</evidence>
<feature type="transmembrane region" description="Helical" evidence="6">
    <location>
        <begin position="60"/>
        <end position="81"/>
    </location>
</feature>
<keyword evidence="4 6" id="KW-1133">Transmembrane helix</keyword>
<reference evidence="7" key="1">
    <citation type="journal article" date="2020" name="BMC Evol. Biol.">
        <title>Potential causes and consequences of rapid mitochondrial genome evolution in thermoacidophilic Galdieria (Rhodophyta).</title>
        <authorList>
            <person name="Cho C.H."/>
            <person name="Park S.I."/>
            <person name="Ciniglia C."/>
            <person name="Yang E.C."/>
            <person name="Graf L."/>
            <person name="Bhattacharya D."/>
            <person name="Yoon H.S."/>
        </authorList>
    </citation>
    <scope>NUCLEOTIDE SEQUENCE</scope>
</reference>
<evidence type="ECO:0000313" key="7">
    <source>
        <dbReference type="EMBL" id="QNR39806.1"/>
    </source>
</evidence>
<feature type="transmembrane region" description="Helical" evidence="6">
    <location>
        <begin position="102"/>
        <end position="127"/>
    </location>
</feature>
<comment type="subcellular location">
    <subcellularLocation>
        <location evidence="1">Membrane</location>
        <topology evidence="1">Multi-pass membrane protein</topology>
    </subcellularLocation>
</comment>
<geneLocation type="mitochondrion" evidence="7"/>